<dbReference type="Gene3D" id="3.40.630.30">
    <property type="match status" value="1"/>
</dbReference>
<dbReference type="InterPro" id="IPR003447">
    <property type="entry name" value="FEMABX"/>
</dbReference>
<comment type="similarity">
    <text evidence="1">Belongs to the FemABX family.</text>
</comment>
<dbReference type="GO" id="GO:0071555">
    <property type="term" value="P:cell wall organization"/>
    <property type="evidence" value="ECO:0007669"/>
    <property type="project" value="UniProtKB-KW"/>
</dbReference>
<keyword evidence="2 7" id="KW-0808">Transferase</keyword>
<evidence type="ECO:0000256" key="5">
    <source>
        <dbReference type="ARBA" id="ARBA00023315"/>
    </source>
</evidence>
<dbReference type="InterPro" id="IPR050644">
    <property type="entry name" value="PG_Glycine_Bridge_Synth"/>
</dbReference>
<dbReference type="GO" id="GO:0008360">
    <property type="term" value="P:regulation of cell shape"/>
    <property type="evidence" value="ECO:0007669"/>
    <property type="project" value="UniProtKB-KW"/>
</dbReference>
<protein>
    <submittedName>
        <fullName evidence="7">Peptidoglycan bridge formation glycyltransferase FemA/FemB family protein</fullName>
    </submittedName>
</protein>
<dbReference type="SUPFAM" id="SSF55729">
    <property type="entry name" value="Acyl-CoA N-acyltransferases (Nat)"/>
    <property type="match status" value="1"/>
</dbReference>
<evidence type="ECO:0000256" key="1">
    <source>
        <dbReference type="ARBA" id="ARBA00009943"/>
    </source>
</evidence>
<dbReference type="Proteomes" id="UP000265540">
    <property type="component" value="Unassembled WGS sequence"/>
</dbReference>
<gene>
    <name evidence="7" type="ORF">C4561_04030</name>
</gene>
<evidence type="ECO:0000256" key="4">
    <source>
        <dbReference type="ARBA" id="ARBA00022984"/>
    </source>
</evidence>
<dbReference type="GO" id="GO:0016755">
    <property type="term" value="F:aminoacyltransferase activity"/>
    <property type="evidence" value="ECO:0007669"/>
    <property type="project" value="InterPro"/>
</dbReference>
<name>A0A3A4ZCV3_UNCKA</name>
<dbReference type="PROSITE" id="PS51191">
    <property type="entry name" value="FEMABX"/>
    <property type="match status" value="1"/>
</dbReference>
<sequence>MNHQIHDVRQSDAWAEYLTEIGWKTVTTSFGVKIFFRPSIFGSLVKIQRTTPLNEEHIKEIEETCLSKRAMFIKIEPGYGQDIGILENMGYKTSLFPMVPATTIFIDLTLSEGELWNNVSKSGKYSIKRAEREGAKVEVYTNPGDKEFDIYYAILKETGTLKKFYVPPIKQLKKMRKSFGDKGHLAIVYEKDGSPAGAKYFIGSEDNALYVNGGTSGQGRNTKAGYALLWKSILFLKNAGYNLLDLEGKDDPRFPSFTKNWEGFSYFKEKFGGEEIEFPYPHVKYYSPIIKSMVALTGMDI</sequence>
<keyword evidence="3" id="KW-0133">Cell shape</keyword>
<evidence type="ECO:0000256" key="6">
    <source>
        <dbReference type="ARBA" id="ARBA00023316"/>
    </source>
</evidence>
<organism evidence="7 8">
    <name type="scientific">candidate division WWE3 bacterium</name>
    <dbReference type="NCBI Taxonomy" id="2053526"/>
    <lineage>
        <taxon>Bacteria</taxon>
        <taxon>Katanobacteria</taxon>
    </lineage>
</organism>
<keyword evidence="4" id="KW-0573">Peptidoglycan synthesis</keyword>
<evidence type="ECO:0000256" key="2">
    <source>
        <dbReference type="ARBA" id="ARBA00022679"/>
    </source>
</evidence>
<keyword evidence="5" id="KW-0012">Acyltransferase</keyword>
<comment type="caution">
    <text evidence="7">The sequence shown here is derived from an EMBL/GenBank/DDBJ whole genome shotgun (WGS) entry which is preliminary data.</text>
</comment>
<evidence type="ECO:0000313" key="8">
    <source>
        <dbReference type="Proteomes" id="UP000265540"/>
    </source>
</evidence>
<accession>A0A3A4ZCV3</accession>
<evidence type="ECO:0000256" key="3">
    <source>
        <dbReference type="ARBA" id="ARBA00022960"/>
    </source>
</evidence>
<dbReference type="EMBL" id="QZJF01000017">
    <property type="protein sequence ID" value="RJR26918.1"/>
    <property type="molecule type" value="Genomic_DNA"/>
</dbReference>
<dbReference type="PANTHER" id="PTHR36174">
    <property type="entry name" value="LIPID II:GLYCINE GLYCYLTRANSFERASE"/>
    <property type="match status" value="1"/>
</dbReference>
<dbReference type="InterPro" id="IPR016181">
    <property type="entry name" value="Acyl_CoA_acyltransferase"/>
</dbReference>
<dbReference type="AlphaFoldDB" id="A0A3A4ZCV3"/>
<dbReference type="GO" id="GO:0009252">
    <property type="term" value="P:peptidoglycan biosynthetic process"/>
    <property type="evidence" value="ECO:0007669"/>
    <property type="project" value="UniProtKB-KW"/>
</dbReference>
<proteinExistence type="inferred from homology"/>
<dbReference type="PANTHER" id="PTHR36174:SF1">
    <property type="entry name" value="LIPID II:GLYCINE GLYCYLTRANSFERASE"/>
    <property type="match status" value="1"/>
</dbReference>
<reference evidence="7 8" key="1">
    <citation type="journal article" date="2017" name="ISME J.">
        <title>Energy and carbon metabolisms in a deep terrestrial subsurface fluid microbial community.</title>
        <authorList>
            <person name="Momper L."/>
            <person name="Jungbluth S.P."/>
            <person name="Lee M.D."/>
            <person name="Amend J.P."/>
        </authorList>
    </citation>
    <scope>NUCLEOTIDE SEQUENCE [LARGE SCALE GENOMIC DNA]</scope>
    <source>
        <strain evidence="7">SURF_46</strain>
    </source>
</reference>
<evidence type="ECO:0000313" key="7">
    <source>
        <dbReference type="EMBL" id="RJR26918.1"/>
    </source>
</evidence>
<keyword evidence="6" id="KW-0961">Cell wall biogenesis/degradation</keyword>